<evidence type="ECO:0000259" key="7">
    <source>
        <dbReference type="PROSITE" id="PS50209"/>
    </source>
</evidence>
<evidence type="ECO:0000256" key="3">
    <source>
        <dbReference type="ARBA" id="ARBA00022588"/>
    </source>
</evidence>
<keyword evidence="2" id="KW-0963">Cytoplasm</keyword>
<evidence type="ECO:0000313" key="9">
    <source>
        <dbReference type="Proteomes" id="UP000824219"/>
    </source>
</evidence>
<comment type="subcellular location">
    <subcellularLocation>
        <location evidence="1">Cytoplasm</location>
        <location evidence="1">Cytosol</location>
    </subcellularLocation>
</comment>
<evidence type="ECO:0000256" key="4">
    <source>
        <dbReference type="ARBA" id="ARBA00022859"/>
    </source>
</evidence>
<dbReference type="InterPro" id="IPR011029">
    <property type="entry name" value="DEATH-like_dom_sf"/>
</dbReference>
<dbReference type="EMBL" id="JAHKSW010000029">
    <property type="protein sequence ID" value="KAG7314092.1"/>
    <property type="molecule type" value="Genomic_DNA"/>
</dbReference>
<dbReference type="OrthoDB" id="8888059at2759"/>
<dbReference type="PROSITE" id="PS50209">
    <property type="entry name" value="CARD"/>
    <property type="match status" value="4"/>
</dbReference>
<comment type="caution">
    <text evidence="8">The sequence shown here is derived from an EMBL/GenBank/DDBJ whole genome shotgun (WGS) entry which is preliminary data.</text>
</comment>
<evidence type="ECO:0000313" key="8">
    <source>
        <dbReference type="EMBL" id="KAG7314092.1"/>
    </source>
</evidence>
<feature type="domain" description="CARD" evidence="7">
    <location>
        <begin position="90"/>
        <end position="180"/>
    </location>
</feature>
<name>A0A9D3S831_9TELE</name>
<dbReference type="SUPFAM" id="SSF47986">
    <property type="entry name" value="DEATH domain"/>
    <property type="match status" value="4"/>
</dbReference>
<keyword evidence="4" id="KW-0391">Immunity</keyword>
<dbReference type="InterPro" id="IPR051249">
    <property type="entry name" value="NLRP_Inflammasome"/>
</dbReference>
<reference evidence="8 9" key="1">
    <citation type="submission" date="2021-06" db="EMBL/GenBank/DDBJ databases">
        <title>Chromosome-level genome assembly of the red-tail catfish (Hemibagrus wyckioides).</title>
        <authorList>
            <person name="Shao F."/>
        </authorList>
    </citation>
    <scope>NUCLEOTIDE SEQUENCE [LARGE SCALE GENOMIC DNA]</scope>
    <source>
        <strain evidence="8">EC202008001</strain>
        <tissue evidence="8">Blood</tissue>
    </source>
</reference>
<feature type="domain" description="CARD" evidence="7">
    <location>
        <begin position="362"/>
        <end position="452"/>
    </location>
</feature>
<gene>
    <name evidence="8" type="ORF">KOW79_022588</name>
</gene>
<feature type="coiled-coil region" evidence="6">
    <location>
        <begin position="200"/>
        <end position="258"/>
    </location>
</feature>
<dbReference type="GO" id="GO:0042981">
    <property type="term" value="P:regulation of apoptotic process"/>
    <property type="evidence" value="ECO:0007669"/>
    <property type="project" value="InterPro"/>
</dbReference>
<dbReference type="AlphaFoldDB" id="A0A9D3S831"/>
<feature type="domain" description="CARD" evidence="7">
    <location>
        <begin position="293"/>
        <end position="368"/>
    </location>
</feature>
<dbReference type="GO" id="GO:0006954">
    <property type="term" value="P:inflammatory response"/>
    <property type="evidence" value="ECO:0007669"/>
    <property type="project" value="UniProtKB-KW"/>
</dbReference>
<organism evidence="8 9">
    <name type="scientific">Hemibagrus wyckioides</name>
    <dbReference type="NCBI Taxonomy" id="337641"/>
    <lineage>
        <taxon>Eukaryota</taxon>
        <taxon>Metazoa</taxon>
        <taxon>Chordata</taxon>
        <taxon>Craniata</taxon>
        <taxon>Vertebrata</taxon>
        <taxon>Euteleostomi</taxon>
        <taxon>Actinopterygii</taxon>
        <taxon>Neopterygii</taxon>
        <taxon>Teleostei</taxon>
        <taxon>Ostariophysi</taxon>
        <taxon>Siluriformes</taxon>
        <taxon>Bagridae</taxon>
        <taxon>Hemibagrus</taxon>
    </lineage>
</organism>
<keyword evidence="3" id="KW-0399">Innate immunity</keyword>
<evidence type="ECO:0000256" key="6">
    <source>
        <dbReference type="SAM" id="Coils"/>
    </source>
</evidence>
<protein>
    <recommendedName>
        <fullName evidence="7">CARD domain-containing protein</fullName>
    </recommendedName>
</protein>
<dbReference type="InterPro" id="IPR001315">
    <property type="entry name" value="CARD"/>
</dbReference>
<dbReference type="Proteomes" id="UP000824219">
    <property type="component" value="Linkage Group LG29"/>
</dbReference>
<dbReference type="GO" id="GO:0005829">
    <property type="term" value="C:cytosol"/>
    <property type="evidence" value="ECO:0007669"/>
    <property type="project" value="UniProtKB-SubCell"/>
</dbReference>
<keyword evidence="6" id="KW-0175">Coiled coil</keyword>
<keyword evidence="5" id="KW-0395">Inflammatory response</keyword>
<dbReference type="PANTHER" id="PTHR46985:SF2">
    <property type="entry name" value="APOPTOSIS-ASSOCIATED SPECK-LIKE PROTEIN CONTAINING A CARD"/>
    <property type="match status" value="1"/>
</dbReference>
<evidence type="ECO:0000256" key="2">
    <source>
        <dbReference type="ARBA" id="ARBA00022490"/>
    </source>
</evidence>
<dbReference type="Gene3D" id="1.10.533.10">
    <property type="entry name" value="Death Domain, Fas"/>
    <property type="match status" value="4"/>
</dbReference>
<dbReference type="PANTHER" id="PTHR46985">
    <property type="entry name" value="NACHT, LRR AND PYD DOMAINS-CONTAINING PROTEIN 1"/>
    <property type="match status" value="1"/>
</dbReference>
<accession>A0A9D3S831</accession>
<proteinExistence type="predicted"/>
<evidence type="ECO:0000256" key="1">
    <source>
        <dbReference type="ARBA" id="ARBA00004514"/>
    </source>
</evidence>
<evidence type="ECO:0000256" key="5">
    <source>
        <dbReference type="ARBA" id="ARBA00023198"/>
    </source>
</evidence>
<sequence>MYPEMNMARHQDVVTSCMDELVERVNESRRICKALLSQGLLTQDKYRTIVESSRSQDRMKQLLHALSSKGQQGREALYRLLQEHEPELTLQMEHSQYVHMVRQRLIQSVRQVEPVANRMLHQGLITEEEYFQVCEEEGSEARMHAMFRVLEQHGIKQSDGFYNTLFYCEPLLYRELEKHRVLQMYELGKEHNQLVHIIHEDKLEERLRELEFKEKQVEKEKQDLRKMWELLEKRQAEMDEERKQVLEMKMELEKRQRKRDDITDKGKKVTGIMYPEMNMARHQDVVTSCMDELVERVNESRRICKALLSQGLLTQDKYRTIVESSRSQDRMKQLLHALSSKGQQGREALYRLLQEHEPELTLQMEHSQYVHMVRQRLIQSVRQVEPVANRMVHQGLITEEEYFQVCEEEGSEARMHAMFRVLEQHGIKQSDGFYNTLFYCEPLLYRELEKHRVLQMYELGKEHNQLVHIIHEDKLEERLRELEFKEKQVEKEKQDLRKMWELLEKRQADMDEERKEVLEMKKELEKRQRKRDDM</sequence>
<feature type="coiled-coil region" evidence="6">
    <location>
        <begin position="472"/>
        <end position="530"/>
    </location>
</feature>
<keyword evidence="9" id="KW-1185">Reference proteome</keyword>
<dbReference type="GO" id="GO:0045087">
    <property type="term" value="P:innate immune response"/>
    <property type="evidence" value="ECO:0007669"/>
    <property type="project" value="UniProtKB-KW"/>
</dbReference>
<dbReference type="Pfam" id="PF00619">
    <property type="entry name" value="CARD"/>
    <property type="match status" value="3"/>
</dbReference>
<feature type="domain" description="CARD" evidence="7">
    <location>
        <begin position="21"/>
        <end position="96"/>
    </location>
</feature>